<dbReference type="Proteomes" id="UP000886520">
    <property type="component" value="Chromosome 22"/>
</dbReference>
<feature type="transmembrane region" description="Helical" evidence="7">
    <location>
        <begin position="525"/>
        <end position="543"/>
    </location>
</feature>
<evidence type="ECO:0000256" key="5">
    <source>
        <dbReference type="ARBA" id="ARBA00022989"/>
    </source>
</evidence>
<dbReference type="GO" id="GO:0005381">
    <property type="term" value="F:iron ion transmembrane transporter activity"/>
    <property type="evidence" value="ECO:0007669"/>
    <property type="project" value="UniProtKB-UniRule"/>
</dbReference>
<dbReference type="InterPro" id="IPR009716">
    <property type="entry name" value="Ferroportin-1"/>
</dbReference>
<dbReference type="Pfam" id="PF06963">
    <property type="entry name" value="FPN1"/>
    <property type="match status" value="1"/>
</dbReference>
<comment type="caution">
    <text evidence="8">The sequence shown here is derived from an EMBL/GenBank/DDBJ whole genome shotgun (WGS) entry which is preliminary data.</text>
</comment>
<protein>
    <recommendedName>
        <fullName evidence="7">Solute carrier family 40 member</fullName>
    </recommendedName>
</protein>
<feature type="transmembrane region" description="Helical" evidence="7">
    <location>
        <begin position="427"/>
        <end position="450"/>
    </location>
</feature>
<feature type="transmembrane region" description="Helical" evidence="7">
    <location>
        <begin position="244"/>
        <end position="265"/>
    </location>
</feature>
<comment type="caution">
    <text evidence="7">Lacks conserved residue(s) required for the propagation of feature annotation.</text>
</comment>
<proteinExistence type="inferred from homology"/>
<feature type="transmembrane region" description="Helical" evidence="7">
    <location>
        <begin position="211"/>
        <end position="232"/>
    </location>
</feature>
<feature type="transmembrane region" description="Helical" evidence="7">
    <location>
        <begin position="490"/>
        <end position="513"/>
    </location>
</feature>
<reference evidence="8" key="1">
    <citation type="submission" date="2021-01" db="EMBL/GenBank/DDBJ databases">
        <title>Adiantum capillus-veneris genome.</title>
        <authorList>
            <person name="Fang Y."/>
            <person name="Liao Q."/>
        </authorList>
    </citation>
    <scope>NUCLEOTIDE SEQUENCE</scope>
    <source>
        <strain evidence="8">H3</strain>
        <tissue evidence="8">Leaf</tissue>
    </source>
</reference>
<comment type="similarity">
    <text evidence="2 7">Belongs to the ferroportin (FP) (TC 2.A.100) family. SLC40A subfamily.</text>
</comment>
<feature type="transmembrane region" description="Helical" evidence="7">
    <location>
        <begin position="588"/>
        <end position="609"/>
    </location>
</feature>
<keyword evidence="4 7" id="KW-0812">Transmembrane</keyword>
<evidence type="ECO:0000256" key="7">
    <source>
        <dbReference type="RuleBase" id="RU365065"/>
    </source>
</evidence>
<dbReference type="CDD" id="cd17480">
    <property type="entry name" value="MFS_SLC40A1_like"/>
    <property type="match status" value="1"/>
</dbReference>
<keyword evidence="7" id="KW-0406">Ion transport</keyword>
<feature type="transmembrane region" description="Helical" evidence="7">
    <location>
        <begin position="462"/>
        <end position="484"/>
    </location>
</feature>
<feature type="transmembrane region" description="Helical" evidence="7">
    <location>
        <begin position="563"/>
        <end position="581"/>
    </location>
</feature>
<organism evidence="8 9">
    <name type="scientific">Adiantum capillus-veneris</name>
    <name type="common">Maidenhair fern</name>
    <dbReference type="NCBI Taxonomy" id="13818"/>
    <lineage>
        <taxon>Eukaryota</taxon>
        <taxon>Viridiplantae</taxon>
        <taxon>Streptophyta</taxon>
        <taxon>Embryophyta</taxon>
        <taxon>Tracheophyta</taxon>
        <taxon>Polypodiopsida</taxon>
        <taxon>Polypodiidae</taxon>
        <taxon>Polypodiales</taxon>
        <taxon>Pteridineae</taxon>
        <taxon>Pteridaceae</taxon>
        <taxon>Vittarioideae</taxon>
        <taxon>Adiantum</taxon>
    </lineage>
</organism>
<dbReference type="PANTHER" id="PTHR11660">
    <property type="entry name" value="SOLUTE CARRIER FAMILY 40 MEMBER"/>
    <property type="match status" value="1"/>
</dbReference>
<keyword evidence="3 7" id="KW-0813">Transport</keyword>
<accession>A0A9D4Z595</accession>
<dbReference type="OrthoDB" id="648861at2759"/>
<evidence type="ECO:0000256" key="4">
    <source>
        <dbReference type="ARBA" id="ARBA00022692"/>
    </source>
</evidence>
<dbReference type="GO" id="GO:0016020">
    <property type="term" value="C:membrane"/>
    <property type="evidence" value="ECO:0007669"/>
    <property type="project" value="UniProtKB-SubCell"/>
</dbReference>
<evidence type="ECO:0000256" key="1">
    <source>
        <dbReference type="ARBA" id="ARBA00004141"/>
    </source>
</evidence>
<dbReference type="AlphaFoldDB" id="A0A9D4Z595"/>
<dbReference type="SUPFAM" id="SSF103473">
    <property type="entry name" value="MFS general substrate transporter"/>
    <property type="match status" value="1"/>
</dbReference>
<dbReference type="InterPro" id="IPR036259">
    <property type="entry name" value="MFS_trans_sf"/>
</dbReference>
<keyword evidence="6 7" id="KW-0472">Membrane</keyword>
<evidence type="ECO:0000256" key="2">
    <source>
        <dbReference type="ARBA" id="ARBA00006279"/>
    </source>
</evidence>
<name>A0A9D4Z595_ADICA</name>
<keyword evidence="5 7" id="KW-1133">Transmembrane helix</keyword>
<comment type="subcellular location">
    <subcellularLocation>
        <location evidence="1 7">Membrane</location>
        <topology evidence="1 7">Multi-pass membrane protein</topology>
    </subcellularLocation>
</comment>
<gene>
    <name evidence="8" type="ORF">GOP47_0022348</name>
</gene>
<evidence type="ECO:0000256" key="3">
    <source>
        <dbReference type="ARBA" id="ARBA00022448"/>
    </source>
</evidence>
<comment type="function">
    <text evidence="7">May be involved in iron transport and iron homeostasis.</text>
</comment>
<dbReference type="EMBL" id="JABFUD020000022">
    <property type="protein sequence ID" value="KAI5061809.1"/>
    <property type="molecule type" value="Genomic_DNA"/>
</dbReference>
<sequence length="625" mass="67456">MSKCTVSQTLATWCNVSSYFCQGEANGWFRVGREAMAVDIAFHCSMSFPLYVGTRLGPYCCFSPCHRTTFVHTCLRSRFSHKLSRGNRRSFITKNFVQELFLDVNHTCTDENMSQDSHSHETSQSVGLLEADSKVASEDNPAGQSDTEAGVLLALPTLQVQSIQEQEALAATPAHPEGLIALYTTFFSGNFIEQVWNFAWPSAIALLHNSLLPVAVISFVSKLVIFACGPWVGAKMDSLPRVFAFNTLSIVQTVAQLISAGAIIYALKKSPSLGSSTHSLLLQPWFLILVAMQAIERLTGLACGVAFERDWVVLLAGANRPIALADANAMLCRVDYLCEMTGTSLYGILLSMFSPITCLKIAAAIMIASLPIMIVLACCTNQLSKGVLERPKLSKVRELLESQSHSARTDGLEMLKRGWIQYLSQPALPVSLAAVFLFFNVALAPGSLMTSFLTQQGMNPSIIGAFSGIGALMGFGATFLSTTLVRKLGLLRSGAVGLVFQASLLAVAVLIYWSNSMRHLHSLQFFLAAIVLSRLGHFTYDIIGGQILQTAVHSSEANTVGTTEVSLASLAELVMLGVAIIANDVSHFGCLAALSLAAVVGATVAYYRWMSNTSALPTFDLSLND</sequence>
<evidence type="ECO:0000313" key="8">
    <source>
        <dbReference type="EMBL" id="KAI5061809.1"/>
    </source>
</evidence>
<evidence type="ECO:0000256" key="6">
    <source>
        <dbReference type="ARBA" id="ARBA00023136"/>
    </source>
</evidence>
<keyword evidence="9" id="KW-1185">Reference proteome</keyword>
<evidence type="ECO:0000313" key="9">
    <source>
        <dbReference type="Proteomes" id="UP000886520"/>
    </source>
</evidence>
<dbReference type="PANTHER" id="PTHR11660:SF53">
    <property type="entry name" value="SOLUTE CARRIER FAMILY 40 MEMBER 3, CHLOROPLASTIC"/>
    <property type="match status" value="1"/>
</dbReference>